<dbReference type="AlphaFoldDB" id="M1VJV8"/>
<reference evidence="1" key="1">
    <citation type="journal article" date="2013" name="Appl. Environ. Microbiol.">
        <title>Genetic analysis of capsular polysaccharide synthesis gene clusters from all serotypes of Streptococcus suis: potential mechanisms for generation of capsular variation.</title>
        <authorList>
            <person name="Okura M."/>
            <person name="Takamatsu D."/>
            <person name="Maruyama F."/>
            <person name="Nozawa T."/>
            <person name="Nakagawa I."/>
            <person name="Osaki M."/>
            <person name="Sekizaki T."/>
            <person name="Gottschalk M."/>
            <person name="Kumagai Y."/>
            <person name="Hamada S."/>
        </authorList>
    </citation>
    <scope>NUCLEOTIDE SEQUENCE</scope>
    <source>
        <strain evidence="1">86-5192</strain>
    </source>
</reference>
<sequence>MDYQLIVSTMNQNNDDLIRRMNIRSNAIIINQSENVSFHETIINEGIVKWYEFAERGIGLSRNSGFMRAEAEIIQFADDDMYFTDTYKEDVLTEYRNHPEADVILFSNKCLNKDRMPYQVDKFGPVGRTEAVKFGGARITARREKILYNNLSFSLLFGGGAKYGAGEDVTFIQDCIKAGLKVYKSPIIVSTMAQDSSTWFNGYDEKYYKDKGALLAMNFPRLSYFGSFLLAYKKSRHSNYSFKELLSFYQEGIKDFKSHK</sequence>
<dbReference type="SUPFAM" id="SSF53448">
    <property type="entry name" value="Nucleotide-diphospho-sugar transferases"/>
    <property type="match status" value="1"/>
</dbReference>
<protein>
    <submittedName>
        <fullName evidence="1">Putative glycosyltransferase</fullName>
    </submittedName>
</protein>
<organism evidence="1">
    <name type="scientific">Streptococcus suis</name>
    <dbReference type="NCBI Taxonomy" id="1307"/>
    <lineage>
        <taxon>Bacteria</taxon>
        <taxon>Bacillati</taxon>
        <taxon>Bacillota</taxon>
        <taxon>Bacilli</taxon>
        <taxon>Lactobacillales</taxon>
        <taxon>Streptococcaceae</taxon>
        <taxon>Streptococcus</taxon>
    </lineage>
</organism>
<accession>M1VJV8</accession>
<name>M1VJV8_STRSU</name>
<gene>
    <name evidence="1" type="primary">cps20K</name>
</gene>
<evidence type="ECO:0000313" key="1">
    <source>
        <dbReference type="EMBL" id="BAM94794.1"/>
    </source>
</evidence>
<keyword evidence="1" id="KW-0808">Transferase</keyword>
<dbReference type="InterPro" id="IPR029044">
    <property type="entry name" value="Nucleotide-diphossugar_trans"/>
</dbReference>
<dbReference type="GO" id="GO:0016740">
    <property type="term" value="F:transferase activity"/>
    <property type="evidence" value="ECO:0007669"/>
    <property type="project" value="UniProtKB-KW"/>
</dbReference>
<dbReference type="Gene3D" id="3.90.550.10">
    <property type="entry name" value="Spore Coat Polysaccharide Biosynthesis Protein SpsA, Chain A"/>
    <property type="match status" value="1"/>
</dbReference>
<dbReference type="CDD" id="cd00761">
    <property type="entry name" value="Glyco_tranf_GTA_type"/>
    <property type="match status" value="1"/>
</dbReference>
<dbReference type="EMBL" id="AB737826">
    <property type="protein sequence ID" value="BAM94794.1"/>
    <property type="molecule type" value="Genomic_DNA"/>
</dbReference>
<proteinExistence type="predicted"/>